<comment type="similarity">
    <text evidence="5">Belongs to the ClpA/ClpB family.</text>
</comment>
<evidence type="ECO:0000256" key="7">
    <source>
        <dbReference type="SAM" id="MobiDB-lite"/>
    </source>
</evidence>
<dbReference type="CDD" id="cd19499">
    <property type="entry name" value="RecA-like_ClpB_Hsp104-like"/>
    <property type="match status" value="1"/>
</dbReference>
<evidence type="ECO:0000313" key="11">
    <source>
        <dbReference type="Proteomes" id="UP000198597"/>
    </source>
</evidence>
<dbReference type="PANTHER" id="PTHR11638">
    <property type="entry name" value="ATP-DEPENDENT CLP PROTEASE"/>
    <property type="match status" value="1"/>
</dbReference>
<dbReference type="Pfam" id="PF02861">
    <property type="entry name" value="Clp_N"/>
    <property type="match status" value="1"/>
</dbReference>
<dbReference type="InterPro" id="IPR050130">
    <property type="entry name" value="ClpA_ClpB"/>
</dbReference>
<dbReference type="EMBL" id="FNJM01000001">
    <property type="protein sequence ID" value="SDO91753.1"/>
    <property type="molecule type" value="Genomic_DNA"/>
</dbReference>
<dbReference type="PRINTS" id="PR00300">
    <property type="entry name" value="CLPPROTEASEA"/>
</dbReference>
<evidence type="ECO:0000259" key="8">
    <source>
        <dbReference type="SMART" id="SM00382"/>
    </source>
</evidence>
<dbReference type="InterPro" id="IPR027417">
    <property type="entry name" value="P-loop_NTPase"/>
</dbReference>
<dbReference type="InterPro" id="IPR036628">
    <property type="entry name" value="Clp_N_dom_sf"/>
</dbReference>
<dbReference type="Pfam" id="PF10431">
    <property type="entry name" value="ClpB_D2-small"/>
    <property type="match status" value="1"/>
</dbReference>
<keyword evidence="10" id="KW-0645">Protease</keyword>
<dbReference type="SUPFAM" id="SSF52540">
    <property type="entry name" value="P-loop containing nucleoside triphosphate hydrolases"/>
    <property type="match status" value="2"/>
</dbReference>
<dbReference type="Pfam" id="PF00004">
    <property type="entry name" value="AAA"/>
    <property type="match status" value="1"/>
</dbReference>
<dbReference type="InterPro" id="IPR003959">
    <property type="entry name" value="ATPase_AAA_core"/>
</dbReference>
<sequence>MEIDKILNEIIIESFNYGRINNHEYITPEHLLYSALENEEFKMAIVKCGGDVDNLKNQIEEYINEHISKVEEGIDVEESFGFRSIFYIATEQAKYSEKSKIGIEHLMAAMFLLEDSYALYYLQEEGVTKAKLLFNLCHREENDDNEDGNENNYYISYEDEDSMEEVIDDEYSNDTRDSEKDEIESKSSKKSKKNKSIVEKYTTNMTNFVKSDISDPLIGREDIINRTLQILCRRTKNNTVHVGEPGVGKTAIVLGLAKLIVDGKIPNKLKDAEIFSLDIGSLLAGTKYRGDFEERIKGVLDGLSGHANPIVYIDEIHNIVGAGALNAGALDASNLLKPYLMEGKIRFIGTTTFDEYKKHFEKDKGLSRRFQKIEVKETTIEETIKILNGLKENYESYHNVKYTEEAIISAVKLSHKYINDKFLPDKAIDIIDEAGAFIAMNAEKDQTKTIDENIIEDIISRICSIPKQKVENEEVNSLKQLEYILKDNVFGQSEAINEVVRCIKMSRAGLNDDNKPVASMLFVGPTGVGKTEIAKILSKTLSVDLVRFDMSEYAEKHSASKLIGSPPGYVGYEEGGLLTDAIRKKPNCVLLLDEIEKANGDILNVLLQVMDYATLTDNQGRKIDFRNVILIMTSNAGARNIGKNLVGFGQREIKGEAITEEIKKIFTPEFRNRLDKVVVFNHVDKDMAEKIVKKELSIFKEKLKSKNVTITFTKECIEFISKAGVSKEFGAREIIRIINSKLKPLLVDKILFGELCKGGACNIELENNELKLKIV</sequence>
<keyword evidence="11" id="KW-1185">Reference proteome</keyword>
<dbReference type="SUPFAM" id="SSF81923">
    <property type="entry name" value="Double Clp-N motif"/>
    <property type="match status" value="1"/>
</dbReference>
<dbReference type="InterPro" id="IPR028299">
    <property type="entry name" value="ClpA/B_CS2"/>
</dbReference>
<dbReference type="OrthoDB" id="9803641at2"/>
<evidence type="ECO:0000256" key="2">
    <source>
        <dbReference type="ARBA" id="ARBA00022741"/>
    </source>
</evidence>
<evidence type="ECO:0000313" key="10">
    <source>
        <dbReference type="EMBL" id="SDO91753.1"/>
    </source>
</evidence>
<keyword evidence="2 5" id="KW-0547">Nucleotide-binding</keyword>
<dbReference type="InterPro" id="IPR018368">
    <property type="entry name" value="ClpA/B_CS1"/>
</dbReference>
<name>A0A1H0NGF3_9CLOT</name>
<dbReference type="GO" id="GO:0005524">
    <property type="term" value="F:ATP binding"/>
    <property type="evidence" value="ECO:0007669"/>
    <property type="project" value="UniProtKB-KW"/>
</dbReference>
<evidence type="ECO:0000259" key="9">
    <source>
        <dbReference type="SMART" id="SM01086"/>
    </source>
</evidence>
<dbReference type="AlphaFoldDB" id="A0A1H0NGF3"/>
<proteinExistence type="inferred from homology"/>
<gene>
    <name evidence="10" type="ORF">SAMN04488529_101821</name>
</gene>
<keyword evidence="10" id="KW-0378">Hydrolase</keyword>
<evidence type="ECO:0000256" key="4">
    <source>
        <dbReference type="ARBA" id="ARBA00023186"/>
    </source>
</evidence>
<dbReference type="STRING" id="94869.SAMN04488529_101821"/>
<dbReference type="GO" id="GO:0006508">
    <property type="term" value="P:proteolysis"/>
    <property type="evidence" value="ECO:0007669"/>
    <property type="project" value="UniProtKB-KW"/>
</dbReference>
<dbReference type="Pfam" id="PF07724">
    <property type="entry name" value="AAA_2"/>
    <property type="match status" value="1"/>
</dbReference>
<dbReference type="Gene3D" id="3.40.50.300">
    <property type="entry name" value="P-loop containing nucleotide triphosphate hydrolases"/>
    <property type="match status" value="2"/>
</dbReference>
<dbReference type="Gene3D" id="1.10.8.60">
    <property type="match status" value="2"/>
</dbReference>
<dbReference type="InterPro" id="IPR001270">
    <property type="entry name" value="ClpA/B"/>
</dbReference>
<dbReference type="FunFam" id="3.40.50.300:FF:000025">
    <property type="entry name" value="ATP-dependent Clp protease subunit"/>
    <property type="match status" value="1"/>
</dbReference>
<dbReference type="GO" id="GO:0008233">
    <property type="term" value="F:peptidase activity"/>
    <property type="evidence" value="ECO:0007669"/>
    <property type="project" value="UniProtKB-KW"/>
</dbReference>
<dbReference type="SMART" id="SM00382">
    <property type="entry name" value="AAA"/>
    <property type="match status" value="2"/>
</dbReference>
<dbReference type="InterPro" id="IPR003593">
    <property type="entry name" value="AAA+_ATPase"/>
</dbReference>
<keyword evidence="1" id="KW-0677">Repeat</keyword>
<evidence type="ECO:0000256" key="1">
    <source>
        <dbReference type="ARBA" id="ARBA00022737"/>
    </source>
</evidence>
<feature type="domain" description="AAA+ ATPase" evidence="8">
    <location>
        <begin position="235"/>
        <end position="381"/>
    </location>
</feature>
<dbReference type="GO" id="GO:0034605">
    <property type="term" value="P:cellular response to heat"/>
    <property type="evidence" value="ECO:0007669"/>
    <property type="project" value="TreeGrafter"/>
</dbReference>
<protein>
    <submittedName>
        <fullName evidence="10">ATP-dependent Clp protease ATP-binding subunit ClpA</fullName>
    </submittedName>
</protein>
<feature type="compositionally biased region" description="Basic and acidic residues" evidence="7">
    <location>
        <begin position="173"/>
        <end position="187"/>
    </location>
</feature>
<dbReference type="GO" id="GO:0016887">
    <property type="term" value="F:ATP hydrolysis activity"/>
    <property type="evidence" value="ECO:0007669"/>
    <property type="project" value="InterPro"/>
</dbReference>
<dbReference type="InterPro" id="IPR019489">
    <property type="entry name" value="Clp_ATPase_C"/>
</dbReference>
<dbReference type="Gene3D" id="1.10.1780.10">
    <property type="entry name" value="Clp, N-terminal domain"/>
    <property type="match status" value="1"/>
</dbReference>
<feature type="coiled-coil region" evidence="6">
    <location>
        <begin position="45"/>
        <end position="72"/>
    </location>
</feature>
<keyword evidence="3 5" id="KW-0067">ATP-binding</keyword>
<evidence type="ECO:0000256" key="5">
    <source>
        <dbReference type="RuleBase" id="RU004432"/>
    </source>
</evidence>
<evidence type="ECO:0000256" key="3">
    <source>
        <dbReference type="ARBA" id="ARBA00022840"/>
    </source>
</evidence>
<dbReference type="RefSeq" id="WP_089966086.1">
    <property type="nucleotide sequence ID" value="NZ_FNJM01000001.1"/>
</dbReference>
<reference evidence="10 11" key="1">
    <citation type="submission" date="2016-10" db="EMBL/GenBank/DDBJ databases">
        <authorList>
            <person name="de Groot N.N."/>
        </authorList>
    </citation>
    <scope>NUCLEOTIDE SEQUENCE [LARGE SCALE GENOMIC DNA]</scope>
    <source>
        <strain evidence="10 11">DSM 12272</strain>
    </source>
</reference>
<dbReference type="PROSITE" id="PS00871">
    <property type="entry name" value="CLPAB_2"/>
    <property type="match status" value="1"/>
</dbReference>
<keyword evidence="6" id="KW-0175">Coiled coil</keyword>
<accession>A0A1H0NGF3</accession>
<dbReference type="InterPro" id="IPR041546">
    <property type="entry name" value="ClpA/ClpB_AAA_lid"/>
</dbReference>
<organism evidence="10 11">
    <name type="scientific">Clostridium gasigenes</name>
    <dbReference type="NCBI Taxonomy" id="94869"/>
    <lineage>
        <taxon>Bacteria</taxon>
        <taxon>Bacillati</taxon>
        <taxon>Bacillota</taxon>
        <taxon>Clostridia</taxon>
        <taxon>Eubacteriales</taxon>
        <taxon>Clostridiaceae</taxon>
        <taxon>Clostridium</taxon>
    </lineage>
</organism>
<dbReference type="InterPro" id="IPR004176">
    <property type="entry name" value="Clp_R_N"/>
</dbReference>
<dbReference type="SMART" id="SM01086">
    <property type="entry name" value="ClpB_D2-small"/>
    <property type="match status" value="1"/>
</dbReference>
<dbReference type="CDD" id="cd00009">
    <property type="entry name" value="AAA"/>
    <property type="match status" value="1"/>
</dbReference>
<dbReference type="PROSITE" id="PS00870">
    <property type="entry name" value="CLPAB_1"/>
    <property type="match status" value="1"/>
</dbReference>
<dbReference type="PANTHER" id="PTHR11638:SF111">
    <property type="entry name" value="ATP-DEPENDENT CLP PROTEASE ATP-BINDING SUBUNIT CLPA"/>
    <property type="match status" value="1"/>
</dbReference>
<evidence type="ECO:0000256" key="6">
    <source>
        <dbReference type="SAM" id="Coils"/>
    </source>
</evidence>
<feature type="domain" description="AAA+ ATPase" evidence="8">
    <location>
        <begin position="516"/>
        <end position="684"/>
    </location>
</feature>
<feature type="region of interest" description="Disordered" evidence="7">
    <location>
        <begin position="170"/>
        <end position="196"/>
    </location>
</feature>
<dbReference type="Pfam" id="PF17871">
    <property type="entry name" value="AAA_lid_9"/>
    <property type="match status" value="1"/>
</dbReference>
<keyword evidence="4 5" id="KW-0143">Chaperone</keyword>
<dbReference type="GO" id="GO:0005737">
    <property type="term" value="C:cytoplasm"/>
    <property type="evidence" value="ECO:0007669"/>
    <property type="project" value="TreeGrafter"/>
</dbReference>
<dbReference type="Proteomes" id="UP000198597">
    <property type="component" value="Unassembled WGS sequence"/>
</dbReference>
<feature type="domain" description="Clp ATPase C-terminal" evidence="9">
    <location>
        <begin position="683"/>
        <end position="772"/>
    </location>
</feature>